<keyword evidence="5" id="KW-0804">Transcription</keyword>
<dbReference type="Proteomes" id="UP001144280">
    <property type="component" value="Unassembled WGS sequence"/>
</dbReference>
<dbReference type="Pfam" id="PF08281">
    <property type="entry name" value="Sigma70_r4_2"/>
    <property type="match status" value="1"/>
</dbReference>
<evidence type="ECO:0000259" key="7">
    <source>
        <dbReference type="Pfam" id="PF08281"/>
    </source>
</evidence>
<evidence type="ECO:0000313" key="8">
    <source>
        <dbReference type="EMBL" id="GLI02567.1"/>
    </source>
</evidence>
<organism evidence="8 9">
    <name type="scientific">Phytohabitans aurantiacus</name>
    <dbReference type="NCBI Taxonomy" id="3016789"/>
    <lineage>
        <taxon>Bacteria</taxon>
        <taxon>Bacillati</taxon>
        <taxon>Actinomycetota</taxon>
        <taxon>Actinomycetes</taxon>
        <taxon>Micromonosporales</taxon>
        <taxon>Micromonosporaceae</taxon>
    </lineage>
</organism>
<dbReference type="RefSeq" id="WP_281904147.1">
    <property type="nucleotide sequence ID" value="NZ_BSDI01000064.1"/>
</dbReference>
<feature type="domain" description="RNA polymerase sigma factor 70 region 4 type 2" evidence="7">
    <location>
        <begin position="99"/>
        <end position="151"/>
    </location>
</feature>
<gene>
    <name evidence="8" type="ORF">Pa4123_78450</name>
</gene>
<dbReference type="PANTHER" id="PTHR43133:SF50">
    <property type="entry name" value="ECF RNA POLYMERASE SIGMA FACTOR SIGM"/>
    <property type="match status" value="1"/>
</dbReference>
<dbReference type="Gene3D" id="1.10.1740.10">
    <property type="match status" value="1"/>
</dbReference>
<dbReference type="InterPro" id="IPR013325">
    <property type="entry name" value="RNA_pol_sigma_r2"/>
</dbReference>
<protein>
    <submittedName>
        <fullName evidence="8">RNA polymerase</fullName>
    </submittedName>
</protein>
<evidence type="ECO:0000259" key="6">
    <source>
        <dbReference type="Pfam" id="PF04542"/>
    </source>
</evidence>
<dbReference type="SUPFAM" id="SSF88659">
    <property type="entry name" value="Sigma3 and sigma4 domains of RNA polymerase sigma factors"/>
    <property type="match status" value="1"/>
</dbReference>
<evidence type="ECO:0000256" key="4">
    <source>
        <dbReference type="ARBA" id="ARBA00023125"/>
    </source>
</evidence>
<keyword evidence="2" id="KW-0805">Transcription regulation</keyword>
<keyword evidence="3" id="KW-0731">Sigma factor</keyword>
<dbReference type="InterPro" id="IPR014284">
    <property type="entry name" value="RNA_pol_sigma-70_dom"/>
</dbReference>
<feature type="domain" description="RNA polymerase sigma-70 region 2" evidence="6">
    <location>
        <begin position="8"/>
        <end position="73"/>
    </location>
</feature>
<dbReference type="InterPro" id="IPR036388">
    <property type="entry name" value="WH-like_DNA-bd_sf"/>
</dbReference>
<dbReference type="EMBL" id="BSDI01000064">
    <property type="protein sequence ID" value="GLI02567.1"/>
    <property type="molecule type" value="Genomic_DNA"/>
</dbReference>
<dbReference type="NCBIfam" id="TIGR02983">
    <property type="entry name" value="SigE-fam_strep"/>
    <property type="match status" value="1"/>
</dbReference>
<reference evidence="8" key="1">
    <citation type="submission" date="2022-12" db="EMBL/GenBank/DDBJ databases">
        <title>New Phytohabitans aurantiacus sp. RD004123 nov., an actinomycete isolated from soil.</title>
        <authorList>
            <person name="Triningsih D.W."/>
            <person name="Harunari E."/>
            <person name="Igarashi Y."/>
        </authorList>
    </citation>
    <scope>NUCLEOTIDE SEQUENCE</scope>
    <source>
        <strain evidence="8">RD004123</strain>
    </source>
</reference>
<comment type="similarity">
    <text evidence="1">Belongs to the sigma-70 factor family. ECF subfamily.</text>
</comment>
<dbReference type="InterPro" id="IPR039425">
    <property type="entry name" value="RNA_pol_sigma-70-like"/>
</dbReference>
<dbReference type="InterPro" id="IPR014325">
    <property type="entry name" value="RNA_pol_sigma-E_actinobac"/>
</dbReference>
<evidence type="ECO:0000313" key="9">
    <source>
        <dbReference type="Proteomes" id="UP001144280"/>
    </source>
</evidence>
<dbReference type="SUPFAM" id="SSF88946">
    <property type="entry name" value="Sigma2 domain of RNA polymerase sigma factors"/>
    <property type="match status" value="1"/>
</dbReference>
<comment type="caution">
    <text evidence="8">The sequence shown here is derived from an EMBL/GenBank/DDBJ whole genome shotgun (WGS) entry which is preliminary data.</text>
</comment>
<dbReference type="Pfam" id="PF04542">
    <property type="entry name" value="Sigma70_r2"/>
    <property type="match status" value="1"/>
</dbReference>
<keyword evidence="4" id="KW-0238">DNA-binding</keyword>
<evidence type="ECO:0000256" key="1">
    <source>
        <dbReference type="ARBA" id="ARBA00010641"/>
    </source>
</evidence>
<dbReference type="InterPro" id="IPR007627">
    <property type="entry name" value="RNA_pol_sigma70_r2"/>
</dbReference>
<dbReference type="InterPro" id="IPR013324">
    <property type="entry name" value="RNA_pol_sigma_r3/r4-like"/>
</dbReference>
<accession>A0ABQ5R732</accession>
<dbReference type="Gene3D" id="1.10.10.10">
    <property type="entry name" value="Winged helix-like DNA-binding domain superfamily/Winged helix DNA-binding domain"/>
    <property type="match status" value="1"/>
</dbReference>
<evidence type="ECO:0000256" key="5">
    <source>
        <dbReference type="ARBA" id="ARBA00023163"/>
    </source>
</evidence>
<sequence length="166" mass="18648">MISFDGFVAARAPALLRFAYLLCGDRHLAEDMLQEVLARGYRRWDRIASSGPPEAYLRRAVLREYLSWRRRRASTEAVVADVPDRAGARHLEDELAVRDEMWALLATLPRTQRAVLVLRYYLDLPDSDIADLLGCAVPTVRVTAMRALTALRGQLSPSPVTEARNG</sequence>
<name>A0ABQ5R732_9ACTN</name>
<evidence type="ECO:0000256" key="3">
    <source>
        <dbReference type="ARBA" id="ARBA00023082"/>
    </source>
</evidence>
<evidence type="ECO:0000256" key="2">
    <source>
        <dbReference type="ARBA" id="ARBA00023015"/>
    </source>
</evidence>
<dbReference type="NCBIfam" id="TIGR02937">
    <property type="entry name" value="sigma70-ECF"/>
    <property type="match status" value="1"/>
</dbReference>
<dbReference type="PANTHER" id="PTHR43133">
    <property type="entry name" value="RNA POLYMERASE ECF-TYPE SIGMA FACTO"/>
    <property type="match status" value="1"/>
</dbReference>
<proteinExistence type="inferred from homology"/>
<keyword evidence="9" id="KW-1185">Reference proteome</keyword>
<dbReference type="InterPro" id="IPR013249">
    <property type="entry name" value="RNA_pol_sigma70_r4_t2"/>
</dbReference>